<evidence type="ECO:0000313" key="2">
    <source>
        <dbReference type="Proteomes" id="UP000650424"/>
    </source>
</evidence>
<name>A0ABR6ZL10_9BURK</name>
<evidence type="ECO:0000313" key="1">
    <source>
        <dbReference type="EMBL" id="MBC3916558.1"/>
    </source>
</evidence>
<evidence type="ECO:0008006" key="3">
    <source>
        <dbReference type="Google" id="ProtNLM"/>
    </source>
</evidence>
<dbReference type="Proteomes" id="UP000650424">
    <property type="component" value="Unassembled WGS sequence"/>
</dbReference>
<comment type="caution">
    <text evidence="1">The sequence shown here is derived from an EMBL/GenBank/DDBJ whole genome shotgun (WGS) entry which is preliminary data.</text>
</comment>
<keyword evidence="2" id="KW-1185">Reference proteome</keyword>
<reference evidence="1 2" key="1">
    <citation type="submission" date="2020-08" db="EMBL/GenBank/DDBJ databases">
        <title>Novel species isolated from subtropical streams in China.</title>
        <authorList>
            <person name="Lu H."/>
        </authorList>
    </citation>
    <scope>NUCLEOTIDE SEQUENCE [LARGE SCALE GENOMIC DNA]</scope>
    <source>
        <strain evidence="1 2">CY18W</strain>
    </source>
</reference>
<accession>A0ABR6ZL10</accession>
<protein>
    <recommendedName>
        <fullName evidence="3">DUF3052 family protein</fullName>
    </recommendedName>
</protein>
<proteinExistence type="predicted"/>
<dbReference type="EMBL" id="JACOGF010000002">
    <property type="protein sequence ID" value="MBC3916558.1"/>
    <property type="molecule type" value="Genomic_DNA"/>
</dbReference>
<sequence>MSAIFQKLNLKTQSDILVLQAPESFEPEIAALTGVRVHRNLSSIKQCEFSLAFVSKQKELDQLSLKLSKLARDDALLWFAYPKKTSRRYECEFNRDTGWDVLRAAGFDSVRMVAIDEDWSALRFRRVEYIKA</sequence>
<gene>
    <name evidence="1" type="ORF">H8L32_03585</name>
</gene>
<dbReference type="RefSeq" id="WP_186945814.1">
    <property type="nucleotide sequence ID" value="NZ_JACOGF010000002.1"/>
</dbReference>
<organism evidence="1 2">
    <name type="scientific">Undibacterium hunanense</name>
    <dbReference type="NCBI Taxonomy" id="2762292"/>
    <lineage>
        <taxon>Bacteria</taxon>
        <taxon>Pseudomonadati</taxon>
        <taxon>Pseudomonadota</taxon>
        <taxon>Betaproteobacteria</taxon>
        <taxon>Burkholderiales</taxon>
        <taxon>Oxalobacteraceae</taxon>
        <taxon>Undibacterium</taxon>
    </lineage>
</organism>